<evidence type="ECO:0000256" key="9">
    <source>
        <dbReference type="ARBA" id="ARBA00023065"/>
    </source>
</evidence>
<keyword evidence="3 14" id="KW-0813">Transport</keyword>
<dbReference type="Pfam" id="PF07715">
    <property type="entry name" value="Plug"/>
    <property type="match status" value="1"/>
</dbReference>
<feature type="domain" description="TonB-dependent receptor-like beta-barrel" evidence="18">
    <location>
        <begin position="246"/>
        <end position="653"/>
    </location>
</feature>
<protein>
    <submittedName>
        <fullName evidence="20">Fe(3+) dicitrate transport protein</fullName>
    </submittedName>
</protein>
<sequence length="686" mass="77181">MVKGANIQWACLFCLIIFIPGLAQGQDDKSTATLKEMTIKGDWLGSPTPETVSSHPGARTVVTSEELTESGARTVEDALRNVPGVRVFDESGTGILPNIGIRGLSPLRSEQALVLVDGVPITLAPYGQTGLSLFPLTMNAIESIDVARGGVAVHYGPNNVGGVINFVTKRIPTRKTMTLRETLSLSPSTQHMLADSYIRVGGFVNDRLGLQLQGNFINGDSIRSHSDTQVTNIMADLNWYPTNNIDIKGSLQYYQTRNNLPGALTPESYKQNRNQSTRPLDRFTGDTLRGSLIYNQYFDNGAEFSWTNFAHRSNREFFFGDALNADEASTLERSSPREFLVYGSEPRFSFYINKGIKQKISIGARYMREEVDYIVDARNLLTNEFSVARDWRFGNHAFAAYISDTFFLFDDKLKITPGIRREQVYLDFRNNQTGAKESNPTKDWLPGVDVGYQITDAIFLFGNFHESLRPVQFTQITFGGAQAAERADNFEAGLRLNPLENVGINLAAFRIEFDNKLEFISQAVGFRNLGKARHQGIETELTWQPKQINGLDLRTGYTYIDTEQRSGQFKGNELPLAAHHQLNFWANYRRANWNWNLNGLYQSKSFSDGANTVVENESGAIGKIPSFWVWNAQVTHNFRWDNRKITAGLGINNMFNHHYFFRGVDFSRGRMPSPGRTLLFTAQMDF</sequence>
<evidence type="ECO:0000256" key="8">
    <source>
        <dbReference type="ARBA" id="ARBA00023004"/>
    </source>
</evidence>
<accession>A0A1N6I9M6</accession>
<dbReference type="InterPro" id="IPR000531">
    <property type="entry name" value="Beta-barrel_TonB"/>
</dbReference>
<comment type="similarity">
    <text evidence="2 14 16">Belongs to the TonB-dependent receptor family.</text>
</comment>
<organism evidence="20 21">
    <name type="scientific">Nitrosomonas cryotolerans ATCC 49181</name>
    <dbReference type="NCBI Taxonomy" id="1131553"/>
    <lineage>
        <taxon>Bacteria</taxon>
        <taxon>Pseudomonadati</taxon>
        <taxon>Pseudomonadota</taxon>
        <taxon>Betaproteobacteria</taxon>
        <taxon>Nitrosomonadales</taxon>
        <taxon>Nitrosomonadaceae</taxon>
        <taxon>Nitrosomonas</taxon>
    </lineage>
</organism>
<keyword evidence="8" id="KW-0408">Iron</keyword>
<dbReference type="Gene3D" id="2.40.170.20">
    <property type="entry name" value="TonB-dependent receptor, beta-barrel domain"/>
    <property type="match status" value="1"/>
</dbReference>
<evidence type="ECO:0000256" key="12">
    <source>
        <dbReference type="ARBA" id="ARBA00023170"/>
    </source>
</evidence>
<evidence type="ECO:0000256" key="1">
    <source>
        <dbReference type="ARBA" id="ARBA00004571"/>
    </source>
</evidence>
<dbReference type="GO" id="GO:0009279">
    <property type="term" value="C:cell outer membrane"/>
    <property type="evidence" value="ECO:0007669"/>
    <property type="project" value="UniProtKB-SubCell"/>
</dbReference>
<dbReference type="Proteomes" id="UP000185062">
    <property type="component" value="Unassembled WGS sequence"/>
</dbReference>
<keyword evidence="6 14" id="KW-0812">Transmembrane</keyword>
<evidence type="ECO:0000256" key="13">
    <source>
        <dbReference type="ARBA" id="ARBA00023237"/>
    </source>
</evidence>
<evidence type="ECO:0000256" key="16">
    <source>
        <dbReference type="RuleBase" id="RU003357"/>
    </source>
</evidence>
<dbReference type="eggNOG" id="COG4772">
    <property type="taxonomic scope" value="Bacteria"/>
</dbReference>
<dbReference type="InterPro" id="IPR012910">
    <property type="entry name" value="Plug_dom"/>
</dbReference>
<evidence type="ECO:0000256" key="10">
    <source>
        <dbReference type="ARBA" id="ARBA00023077"/>
    </source>
</evidence>
<evidence type="ECO:0000313" key="21">
    <source>
        <dbReference type="Proteomes" id="UP000185062"/>
    </source>
</evidence>
<evidence type="ECO:0000256" key="7">
    <source>
        <dbReference type="ARBA" id="ARBA00022729"/>
    </source>
</evidence>
<evidence type="ECO:0000256" key="14">
    <source>
        <dbReference type="PROSITE-ProRule" id="PRU01360"/>
    </source>
</evidence>
<evidence type="ECO:0000256" key="15">
    <source>
        <dbReference type="PROSITE-ProRule" id="PRU10144"/>
    </source>
</evidence>
<feature type="short sequence motif" description="TonB C-terminal box" evidence="15">
    <location>
        <begin position="669"/>
        <end position="686"/>
    </location>
</feature>
<dbReference type="PROSITE" id="PS52016">
    <property type="entry name" value="TONB_DEPENDENT_REC_3"/>
    <property type="match status" value="1"/>
</dbReference>
<feature type="chain" id="PRO_5009936585" evidence="17">
    <location>
        <begin position="26"/>
        <end position="686"/>
    </location>
</feature>
<keyword evidence="21" id="KW-1185">Reference proteome</keyword>
<evidence type="ECO:0000313" key="20">
    <source>
        <dbReference type="EMBL" id="SIO28665.1"/>
    </source>
</evidence>
<keyword evidence="7 17" id="KW-0732">Signal</keyword>
<keyword evidence="11 14" id="KW-0472">Membrane</keyword>
<evidence type="ECO:0000256" key="3">
    <source>
        <dbReference type="ARBA" id="ARBA00022448"/>
    </source>
</evidence>
<dbReference type="GO" id="GO:0038023">
    <property type="term" value="F:signaling receptor activity"/>
    <property type="evidence" value="ECO:0007669"/>
    <property type="project" value="InterPro"/>
</dbReference>
<dbReference type="InterPro" id="IPR037066">
    <property type="entry name" value="Plug_dom_sf"/>
</dbReference>
<dbReference type="NCBIfam" id="TIGR01783">
    <property type="entry name" value="TonB-siderophor"/>
    <property type="match status" value="1"/>
</dbReference>
<evidence type="ECO:0000256" key="4">
    <source>
        <dbReference type="ARBA" id="ARBA00022452"/>
    </source>
</evidence>
<dbReference type="InterPro" id="IPR010105">
    <property type="entry name" value="TonB_sidphr_rcpt"/>
</dbReference>
<keyword evidence="4 14" id="KW-1134">Transmembrane beta strand</keyword>
<dbReference type="InterPro" id="IPR010917">
    <property type="entry name" value="TonB_rcpt_CS"/>
</dbReference>
<evidence type="ECO:0000256" key="17">
    <source>
        <dbReference type="SAM" id="SignalP"/>
    </source>
</evidence>
<feature type="signal peptide" evidence="17">
    <location>
        <begin position="1"/>
        <end position="25"/>
    </location>
</feature>
<keyword evidence="13 14" id="KW-0998">Cell outer membrane</keyword>
<dbReference type="SUPFAM" id="SSF56935">
    <property type="entry name" value="Porins"/>
    <property type="match status" value="1"/>
</dbReference>
<keyword evidence="10 16" id="KW-0798">TonB box</keyword>
<dbReference type="STRING" id="44575.SAMN05216419_102330"/>
<dbReference type="AlphaFoldDB" id="A0A1N6I9M6"/>
<feature type="domain" description="TonB-dependent receptor plug" evidence="19">
    <location>
        <begin position="53"/>
        <end position="163"/>
    </location>
</feature>
<dbReference type="GO" id="GO:0015343">
    <property type="term" value="F:siderophore-iron transmembrane transporter activity"/>
    <property type="evidence" value="ECO:0007669"/>
    <property type="project" value="InterPro"/>
</dbReference>
<dbReference type="CDD" id="cd01347">
    <property type="entry name" value="ligand_gated_channel"/>
    <property type="match status" value="1"/>
</dbReference>
<comment type="subcellular location">
    <subcellularLocation>
        <location evidence="1 14">Cell outer membrane</location>
        <topology evidence="1 14">Multi-pass membrane protein</topology>
    </subcellularLocation>
</comment>
<proteinExistence type="inferred from homology"/>
<evidence type="ECO:0000256" key="6">
    <source>
        <dbReference type="ARBA" id="ARBA00022692"/>
    </source>
</evidence>
<keyword evidence="12" id="KW-0675">Receptor</keyword>
<keyword evidence="9" id="KW-0406">Ion transport</keyword>
<evidence type="ECO:0000256" key="11">
    <source>
        <dbReference type="ARBA" id="ARBA00023136"/>
    </source>
</evidence>
<evidence type="ECO:0000256" key="5">
    <source>
        <dbReference type="ARBA" id="ARBA00022496"/>
    </source>
</evidence>
<reference evidence="20 21" key="1">
    <citation type="submission" date="2016-12" db="EMBL/GenBank/DDBJ databases">
        <authorList>
            <person name="Song W.-J."/>
            <person name="Kurnit D.M."/>
        </authorList>
    </citation>
    <scope>NUCLEOTIDE SEQUENCE [LARGE SCALE GENOMIC DNA]</scope>
    <source>
        <strain evidence="20 21">ATCC 49181</strain>
    </source>
</reference>
<dbReference type="PANTHER" id="PTHR30442:SF0">
    <property type="entry name" value="FE(3+) DICITRATE TRANSPORT PROTEIN FECA"/>
    <property type="match status" value="1"/>
</dbReference>
<dbReference type="EMBL" id="FSRO01000001">
    <property type="protein sequence ID" value="SIO28665.1"/>
    <property type="molecule type" value="Genomic_DNA"/>
</dbReference>
<name>A0A1N6I9M6_9PROT</name>
<dbReference type="InterPro" id="IPR039426">
    <property type="entry name" value="TonB-dep_rcpt-like"/>
</dbReference>
<dbReference type="GO" id="GO:0015891">
    <property type="term" value="P:siderophore transport"/>
    <property type="evidence" value="ECO:0007669"/>
    <property type="project" value="InterPro"/>
</dbReference>
<dbReference type="RefSeq" id="WP_245812944.1">
    <property type="nucleotide sequence ID" value="NZ_FSRO01000001.1"/>
</dbReference>
<dbReference type="PANTHER" id="PTHR30442">
    <property type="entry name" value="IRON III DICITRATE TRANSPORT PROTEIN FECA"/>
    <property type="match status" value="1"/>
</dbReference>
<evidence type="ECO:0000259" key="18">
    <source>
        <dbReference type="Pfam" id="PF00593"/>
    </source>
</evidence>
<dbReference type="Gene3D" id="2.170.130.10">
    <property type="entry name" value="TonB-dependent receptor, plug domain"/>
    <property type="match status" value="1"/>
</dbReference>
<dbReference type="Pfam" id="PF00593">
    <property type="entry name" value="TonB_dep_Rec_b-barrel"/>
    <property type="match status" value="1"/>
</dbReference>
<gene>
    <name evidence="20" type="ORF">SAMN02743940_1654</name>
</gene>
<keyword evidence="5" id="KW-0410">Iron transport</keyword>
<dbReference type="InterPro" id="IPR036942">
    <property type="entry name" value="Beta-barrel_TonB_sf"/>
</dbReference>
<evidence type="ECO:0000259" key="19">
    <source>
        <dbReference type="Pfam" id="PF07715"/>
    </source>
</evidence>
<dbReference type="PROSITE" id="PS01156">
    <property type="entry name" value="TONB_DEPENDENT_REC_2"/>
    <property type="match status" value="1"/>
</dbReference>
<evidence type="ECO:0000256" key="2">
    <source>
        <dbReference type="ARBA" id="ARBA00009810"/>
    </source>
</evidence>